<feature type="transmembrane region" description="Helical" evidence="1">
    <location>
        <begin position="74"/>
        <end position="94"/>
    </location>
</feature>
<dbReference type="RefSeq" id="WP_317770084.1">
    <property type="nucleotide sequence ID" value="NZ_JAWMAJ010000009.1"/>
</dbReference>
<keyword evidence="1" id="KW-0472">Membrane</keyword>
<sequence>MSTVLTRTPAETHTAPARQSWQAIFALARFESRKLLLRIPVLFMLAAYVAWIVWRTQNDWSGYPALQDVDRATQTGPLLVGFAVLLCVNQAVLRSQRHDTERLFGVLVLEPWRRTAAHALSILPVTGLVALGVAAQFGWQAAKSTAVGHGSVGELLVGPLCVLLCGAIGLLMARLVPKPFAIPVAAVLLLVFSVLAPVSLGGGGATAWLTPIVGEGSSKTIPSDLIGRPAVSHALYLTGLALALALLAVLIGKGRTKTSTAVLAGSLAGAIALGVVGGVGQAAGVSSETVAARTVATLNPQKVQSCVRHGRSTYCAFPEWVPRTATWAEVTDHVQSLAGGTAQTRKLLVQQRVEARYGMEADGAIEPSTTPNQVTVRTMWGGPRTPEFSAAVASVLVLGNEKAGGDVCDGRMVTIMWLALGWTSDPVTELRAVRLSDTVTGSSIVLSPTNGMTMTAGQTSVVRELLAAGPSTVTPKVKAHWAELTSPKVTTAKVAQLLGVKGPGGADKCE</sequence>
<keyword evidence="1" id="KW-0812">Transmembrane</keyword>
<accession>A0ABU4F554</accession>
<protein>
    <submittedName>
        <fullName evidence="2">ABC transporter permease</fullName>
    </submittedName>
</protein>
<feature type="transmembrane region" description="Helical" evidence="1">
    <location>
        <begin position="35"/>
        <end position="54"/>
    </location>
</feature>
<feature type="transmembrane region" description="Helical" evidence="1">
    <location>
        <begin position="155"/>
        <end position="173"/>
    </location>
</feature>
<evidence type="ECO:0000256" key="1">
    <source>
        <dbReference type="SAM" id="Phobius"/>
    </source>
</evidence>
<dbReference type="EMBL" id="JAWMAJ010000009">
    <property type="protein sequence ID" value="MDV7215106.1"/>
    <property type="molecule type" value="Genomic_DNA"/>
</dbReference>
<gene>
    <name evidence="2" type="ORF">R5A26_03985</name>
</gene>
<feature type="transmembrane region" description="Helical" evidence="1">
    <location>
        <begin position="115"/>
        <end position="135"/>
    </location>
</feature>
<proteinExistence type="predicted"/>
<comment type="caution">
    <text evidence="2">The sequence shown here is derived from an EMBL/GenBank/DDBJ whole genome shotgun (WGS) entry which is preliminary data.</text>
</comment>
<evidence type="ECO:0000313" key="3">
    <source>
        <dbReference type="Proteomes" id="UP001187346"/>
    </source>
</evidence>
<dbReference type="Proteomes" id="UP001187346">
    <property type="component" value="Unassembled WGS sequence"/>
</dbReference>
<reference evidence="2 3" key="1">
    <citation type="submission" date="2023-10" db="EMBL/GenBank/DDBJ databases">
        <title>Characterization of rhizosphere-enriched actinobacteria from wheat plants lab-grown on chernevaya soil.</title>
        <authorList>
            <person name="Tikhonova E.N."/>
            <person name="Konopkin A."/>
            <person name="Kravchenko I.K."/>
        </authorList>
    </citation>
    <scope>NUCLEOTIDE SEQUENCE [LARGE SCALE GENOMIC DNA]</scope>
    <source>
        <strain evidence="2 3">RR29</strain>
    </source>
</reference>
<organism evidence="2 3">
    <name type="scientific">Streptomyces prunicolor</name>
    <dbReference type="NCBI Taxonomy" id="67348"/>
    <lineage>
        <taxon>Bacteria</taxon>
        <taxon>Bacillati</taxon>
        <taxon>Actinomycetota</taxon>
        <taxon>Actinomycetes</taxon>
        <taxon>Kitasatosporales</taxon>
        <taxon>Streptomycetaceae</taxon>
        <taxon>Streptomyces</taxon>
    </lineage>
</organism>
<feature type="transmembrane region" description="Helical" evidence="1">
    <location>
        <begin position="230"/>
        <end position="250"/>
    </location>
</feature>
<evidence type="ECO:0000313" key="2">
    <source>
        <dbReference type="EMBL" id="MDV7215106.1"/>
    </source>
</evidence>
<feature type="transmembrane region" description="Helical" evidence="1">
    <location>
        <begin position="262"/>
        <end position="283"/>
    </location>
</feature>
<keyword evidence="3" id="KW-1185">Reference proteome</keyword>
<feature type="transmembrane region" description="Helical" evidence="1">
    <location>
        <begin position="180"/>
        <end position="210"/>
    </location>
</feature>
<keyword evidence="1" id="KW-1133">Transmembrane helix</keyword>
<name>A0ABU4F554_9ACTN</name>